<feature type="region of interest" description="Disordered" evidence="1">
    <location>
        <begin position="220"/>
        <end position="263"/>
    </location>
</feature>
<evidence type="ECO:0000313" key="2">
    <source>
        <dbReference type="EMBL" id="MED6156570.1"/>
    </source>
</evidence>
<feature type="region of interest" description="Disordered" evidence="1">
    <location>
        <begin position="1"/>
        <end position="117"/>
    </location>
</feature>
<proteinExistence type="predicted"/>
<dbReference type="EMBL" id="JASCZI010120872">
    <property type="protein sequence ID" value="MED6156570.1"/>
    <property type="molecule type" value="Genomic_DNA"/>
</dbReference>
<sequence length="263" mass="28760">MVGRDRFLSQPARLEDPRWMFAPQDLPMTALHPKDELRMPEDAPTRGRRSAAGGTGRRPVANATPPRPPANSRDRRRRERMGIRIGAEKAQEEAEEIGRHEDEGDAGGQPHVSPTRPQWFDHDIIGSSSMMQAPPAPQSAHPRPFQEVFEMMRTPEPAVLSQAASYKASRDHHLDPFSSTVGASPHPPHGLGCTVSDFGGTLHQYGTPLAYYDFMSGPIPTTTQVETTPTEPSGPPPEQRPTRAARPPPCGTGGHLHHGSGYM</sequence>
<feature type="compositionally biased region" description="Basic and acidic residues" evidence="1">
    <location>
        <begin position="80"/>
        <end position="102"/>
    </location>
</feature>
<evidence type="ECO:0000313" key="3">
    <source>
        <dbReference type="Proteomes" id="UP001341840"/>
    </source>
</evidence>
<reference evidence="2 3" key="1">
    <citation type="journal article" date="2023" name="Plants (Basel)">
        <title>Bridging the Gap: Combining Genomics and Transcriptomics Approaches to Understand Stylosanthes scabra, an Orphan Legume from the Brazilian Caatinga.</title>
        <authorList>
            <person name="Ferreira-Neto J.R.C."/>
            <person name="da Silva M.D."/>
            <person name="Binneck E."/>
            <person name="de Melo N.F."/>
            <person name="da Silva R.H."/>
            <person name="de Melo A.L.T.M."/>
            <person name="Pandolfi V."/>
            <person name="Bustamante F.O."/>
            <person name="Brasileiro-Vidal A.C."/>
            <person name="Benko-Iseppon A.M."/>
        </authorList>
    </citation>
    <scope>NUCLEOTIDE SEQUENCE [LARGE SCALE GENOMIC DNA]</scope>
    <source>
        <tissue evidence="2">Leaves</tissue>
    </source>
</reference>
<evidence type="ECO:0000256" key="1">
    <source>
        <dbReference type="SAM" id="MobiDB-lite"/>
    </source>
</evidence>
<name>A0ABU6U5V9_9FABA</name>
<organism evidence="2 3">
    <name type="scientific">Stylosanthes scabra</name>
    <dbReference type="NCBI Taxonomy" id="79078"/>
    <lineage>
        <taxon>Eukaryota</taxon>
        <taxon>Viridiplantae</taxon>
        <taxon>Streptophyta</taxon>
        <taxon>Embryophyta</taxon>
        <taxon>Tracheophyta</taxon>
        <taxon>Spermatophyta</taxon>
        <taxon>Magnoliopsida</taxon>
        <taxon>eudicotyledons</taxon>
        <taxon>Gunneridae</taxon>
        <taxon>Pentapetalae</taxon>
        <taxon>rosids</taxon>
        <taxon>fabids</taxon>
        <taxon>Fabales</taxon>
        <taxon>Fabaceae</taxon>
        <taxon>Papilionoideae</taxon>
        <taxon>50 kb inversion clade</taxon>
        <taxon>dalbergioids sensu lato</taxon>
        <taxon>Dalbergieae</taxon>
        <taxon>Pterocarpus clade</taxon>
        <taxon>Stylosanthes</taxon>
    </lineage>
</organism>
<accession>A0ABU6U5V9</accession>
<feature type="compositionally biased region" description="Basic and acidic residues" evidence="1">
    <location>
        <begin position="32"/>
        <end position="45"/>
    </location>
</feature>
<comment type="caution">
    <text evidence="2">The sequence shown here is derived from an EMBL/GenBank/DDBJ whole genome shotgun (WGS) entry which is preliminary data.</text>
</comment>
<keyword evidence="3" id="KW-1185">Reference proteome</keyword>
<feature type="compositionally biased region" description="Low complexity" evidence="1">
    <location>
        <begin position="220"/>
        <end position="231"/>
    </location>
</feature>
<feature type="compositionally biased region" description="Basic and acidic residues" evidence="1">
    <location>
        <begin position="1"/>
        <end position="18"/>
    </location>
</feature>
<protein>
    <submittedName>
        <fullName evidence="2">Uncharacterized protein</fullName>
    </submittedName>
</protein>
<gene>
    <name evidence="2" type="ORF">PIB30_015669</name>
</gene>
<dbReference type="Proteomes" id="UP001341840">
    <property type="component" value="Unassembled WGS sequence"/>
</dbReference>